<keyword evidence="2" id="KW-1185">Reference proteome</keyword>
<reference evidence="1" key="1">
    <citation type="submission" date="2023-04" db="EMBL/GenBank/DDBJ databases">
        <title>Draft Genome sequencing of Naganishia species isolated from polar environments using Oxford Nanopore Technology.</title>
        <authorList>
            <person name="Leo P."/>
            <person name="Venkateswaran K."/>
        </authorList>
    </citation>
    <scope>NUCLEOTIDE SEQUENCE</scope>
    <source>
        <strain evidence="1">MNA-CCFEE 5423</strain>
    </source>
</reference>
<organism evidence="1 2">
    <name type="scientific">Naganishia friedmannii</name>
    <dbReference type="NCBI Taxonomy" id="89922"/>
    <lineage>
        <taxon>Eukaryota</taxon>
        <taxon>Fungi</taxon>
        <taxon>Dikarya</taxon>
        <taxon>Basidiomycota</taxon>
        <taxon>Agaricomycotina</taxon>
        <taxon>Tremellomycetes</taxon>
        <taxon>Filobasidiales</taxon>
        <taxon>Filobasidiaceae</taxon>
        <taxon>Naganishia</taxon>
    </lineage>
</organism>
<evidence type="ECO:0000313" key="1">
    <source>
        <dbReference type="EMBL" id="KAJ9092887.1"/>
    </source>
</evidence>
<name>A0ACC2V0X1_9TREE</name>
<comment type="caution">
    <text evidence="1">The sequence shown here is derived from an EMBL/GenBank/DDBJ whole genome shotgun (WGS) entry which is preliminary data.</text>
</comment>
<sequence length="1364" mass="150856">MEAAGDIAGPNIVTPLGGPGKKRSNRPRDDSDARNDSRDPGPQGAVNSVPEIIDPASLPNKVEPLGKVEPVSPVSSSWKHYLDSKAQISPVSSLESGTHYAPKKTRREAAGEEERRQHEDAGEERRRRKAAKEERLRFKAAEEGKRRREAANEEDRRRVKDVVSSPEEPKYTAFAEPGLNGMLHGPQPESGKYHALVMAENQGAAGNHGDNGLLSFSSGLPYLASEPRSRPATPLDLKQDSKISGALGSRKGMPDPARPQKIAKKKGRTSRDDVETWDPTSRSHSADEMHNRAQAAGDLEPAKQDETPYSGVEAPDARLDNISRSSNSRAEDRALGDRDAEIEKRKVRNPEAKKRAQERRQRKVKKREERKNRDNVDSYEIHPAEDRADEHDVSRTPSSTALHHAAPYEEHGKDPVAGGAPSPKLSTRLGSSPRIETRSTPAQIPKNVPSWNRDLGKRVSSDEAVPYKPRKQPKDFTIPSESQSTDDAHNRTNDVRDTVSVQGAIVSSREIPNGEGGSHEGRDAAARRSSEQKERSERRGKRGEQTNPQQSPAPKQKQKGGADDGVSGASRESSPSRLDYSADKTKKDVRSSSNDDLYALPSDSEPPPGHGQTSRKGRRHDAAKKDRNASRRSSTLGSDLATDVEAVHFKRRGSEQDLLRPPKATGRVNSEHKSKRERNTSGGLSLSDRSREKRGDLSDSDDDEPLYDPSASRDGKWKSATPPTPTKEPLVGLDDLLNATGKPFTSTLPLRGKATVSPAKPSFKSWIGNVSAQPLGFGIILALAAVGVLGFGSGGSGGSGLTSLAGGGIFLVALAALGLWAWYKNGIKLDKQRDTAAAEDTDPLEGGKETADGDNKRKDDGCGDSPSDSDDDDKEGKGGRKGKHSRNLSDGEVDGHDRNRATSEKCHLLHQQAEDRALELFPGVQRDLVLNALEDYTRAPWPKPEDSIRSIKILKKAAKEIWKEENPHERDYSKHFEPFRNALEEEARKLFAGLLSCSGAYLSGNLLRVELMAEAPMAIRVTAFPGERLFARPGGNREDGVKQSFHREKQNWFEGLTTLCRMKKGWDKLMLLDLSEMPPIEIVCIRPPADFTPNEFERIKKLRVGSPEYKKEKYKFARACSVQRKVGDYAQGDRREWLLKLFEETLPFCLQPDFLPHLRCQAEELGWNDLSSTSTLRHIPCFGDVIEAIQDYMKRHELGMLDVGPCIPLAKDGIRTEKSLLKKVAGKISFRELQVQILRLGLGDPSKLRQGGFSEANEVARTMCDPAVGALDLFQPRPDVAARSFLLETVNKEQVETFKEHVESDFTRWIIDNVVVAEKILSLMKRAHYALPGQRPCPRIWPERDECRKLDERLAARLQEMSVK</sequence>
<evidence type="ECO:0000313" key="2">
    <source>
        <dbReference type="Proteomes" id="UP001227268"/>
    </source>
</evidence>
<dbReference type="EMBL" id="JASBWT010000034">
    <property type="protein sequence ID" value="KAJ9092887.1"/>
    <property type="molecule type" value="Genomic_DNA"/>
</dbReference>
<gene>
    <name evidence="1" type="ORF">QFC21_006599</name>
</gene>
<proteinExistence type="predicted"/>
<dbReference type="Proteomes" id="UP001227268">
    <property type="component" value="Unassembled WGS sequence"/>
</dbReference>
<accession>A0ACC2V0X1</accession>
<protein>
    <submittedName>
        <fullName evidence="1">Uncharacterized protein</fullName>
    </submittedName>
</protein>